<organism evidence="8 9">
    <name type="scientific">Saprolegnia parasitica (strain CBS 223.65)</name>
    <dbReference type="NCBI Taxonomy" id="695850"/>
    <lineage>
        <taxon>Eukaryota</taxon>
        <taxon>Sar</taxon>
        <taxon>Stramenopiles</taxon>
        <taxon>Oomycota</taxon>
        <taxon>Saprolegniomycetes</taxon>
        <taxon>Saprolegniales</taxon>
        <taxon>Saprolegniaceae</taxon>
        <taxon>Saprolegnia</taxon>
    </lineage>
</organism>
<dbReference type="InterPro" id="IPR004328">
    <property type="entry name" value="BRO1_dom"/>
</dbReference>
<dbReference type="Gene3D" id="1.25.40.280">
    <property type="entry name" value="alix/aip1 like domains"/>
    <property type="match status" value="1"/>
</dbReference>
<dbReference type="VEuPathDB" id="FungiDB:SPRG_22075"/>
<reference evidence="8 9" key="1">
    <citation type="journal article" date="2013" name="PLoS Genet.">
        <title>Distinctive expansion of potential virulence genes in the genome of the oomycete fish pathogen Saprolegnia parasitica.</title>
        <authorList>
            <person name="Jiang R.H."/>
            <person name="de Bruijn I."/>
            <person name="Haas B.J."/>
            <person name="Belmonte R."/>
            <person name="Lobach L."/>
            <person name="Christie J."/>
            <person name="van den Ackerveken G."/>
            <person name="Bottin A."/>
            <person name="Bulone V."/>
            <person name="Diaz-Moreno S.M."/>
            <person name="Dumas B."/>
            <person name="Fan L."/>
            <person name="Gaulin E."/>
            <person name="Govers F."/>
            <person name="Grenville-Briggs L.J."/>
            <person name="Horner N.R."/>
            <person name="Levin J.Z."/>
            <person name="Mammella M."/>
            <person name="Meijer H.J."/>
            <person name="Morris P."/>
            <person name="Nusbaum C."/>
            <person name="Oome S."/>
            <person name="Phillips A.J."/>
            <person name="van Rooyen D."/>
            <person name="Rzeszutek E."/>
            <person name="Saraiva M."/>
            <person name="Secombes C.J."/>
            <person name="Seidl M.F."/>
            <person name="Snel B."/>
            <person name="Stassen J.H."/>
            <person name="Sykes S."/>
            <person name="Tripathy S."/>
            <person name="van den Berg H."/>
            <person name="Vega-Arreguin J.C."/>
            <person name="Wawra S."/>
            <person name="Young S.K."/>
            <person name="Zeng Q."/>
            <person name="Dieguez-Uribeondo J."/>
            <person name="Russ C."/>
            <person name="Tyler B.M."/>
            <person name="van West P."/>
        </authorList>
    </citation>
    <scope>NUCLEOTIDE SEQUENCE [LARGE SCALE GENOMIC DNA]</scope>
    <source>
        <strain evidence="8 9">CBS 223.65</strain>
    </source>
</reference>
<evidence type="ECO:0000256" key="6">
    <source>
        <dbReference type="SAM" id="MobiDB-lite"/>
    </source>
</evidence>
<dbReference type="Pfam" id="PF03097">
    <property type="entry name" value="BRO1"/>
    <property type="match status" value="1"/>
</dbReference>
<dbReference type="GO" id="GO:0043328">
    <property type="term" value="P:protein transport to vacuole involved in ubiquitin-dependent protein catabolic process via the multivesicular body sorting pathway"/>
    <property type="evidence" value="ECO:0007669"/>
    <property type="project" value="TreeGrafter"/>
</dbReference>
<dbReference type="InterPro" id="IPR025304">
    <property type="entry name" value="ALIX_V_dom"/>
</dbReference>
<dbReference type="Gene3D" id="1.20.140.50">
    <property type="entry name" value="alix/aip1 like domains"/>
    <property type="match status" value="1"/>
</dbReference>
<keyword evidence="5" id="KW-0175">Coiled coil</keyword>
<dbReference type="InterPro" id="IPR038499">
    <property type="entry name" value="BRO1_sf"/>
</dbReference>
<dbReference type="GO" id="GO:0005768">
    <property type="term" value="C:endosome"/>
    <property type="evidence" value="ECO:0007669"/>
    <property type="project" value="UniProtKB-SubCell"/>
</dbReference>
<evidence type="ECO:0000256" key="4">
    <source>
        <dbReference type="ARBA" id="ARBA00022753"/>
    </source>
</evidence>
<evidence type="ECO:0000313" key="8">
    <source>
        <dbReference type="EMBL" id="KDO34248.1"/>
    </source>
</evidence>
<feature type="domain" description="BRO1" evidence="7">
    <location>
        <begin position="1"/>
        <end position="358"/>
    </location>
</feature>
<dbReference type="KEGG" id="spar:SPRG_22075"/>
<dbReference type="Proteomes" id="UP000030745">
    <property type="component" value="Unassembled WGS sequence"/>
</dbReference>
<protein>
    <recommendedName>
        <fullName evidence="7">BRO1 domain-containing protein</fullName>
    </recommendedName>
</protein>
<gene>
    <name evidence="8" type="ORF">SPRG_22075</name>
</gene>
<evidence type="ECO:0000256" key="3">
    <source>
        <dbReference type="ARBA" id="ARBA00022490"/>
    </source>
</evidence>
<feature type="region of interest" description="Disordered" evidence="6">
    <location>
        <begin position="740"/>
        <end position="894"/>
    </location>
</feature>
<dbReference type="EMBL" id="KK583191">
    <property type="protein sequence ID" value="KDO34248.1"/>
    <property type="molecule type" value="Genomic_DNA"/>
</dbReference>
<feature type="compositionally biased region" description="Low complexity" evidence="6">
    <location>
        <begin position="787"/>
        <end position="801"/>
    </location>
</feature>
<evidence type="ECO:0000259" key="7">
    <source>
        <dbReference type="PROSITE" id="PS51180"/>
    </source>
</evidence>
<accession>A0A067CUT6</accession>
<feature type="compositionally biased region" description="Low complexity" evidence="6">
    <location>
        <begin position="810"/>
        <end position="883"/>
    </location>
</feature>
<dbReference type="Gene3D" id="1.20.120.560">
    <property type="entry name" value="alix/aip1 in complex with the ypdl late domain"/>
    <property type="match status" value="1"/>
</dbReference>
<dbReference type="PROSITE" id="PS51180">
    <property type="entry name" value="BRO1"/>
    <property type="match status" value="1"/>
</dbReference>
<feature type="coiled-coil region" evidence="5">
    <location>
        <begin position="435"/>
        <end position="462"/>
    </location>
</feature>
<sequence>MLAVQLKQTSPLDMAKPLRSYIAKEYSEAEADKFTASLSALSQMRKDVEAVRTPSPMSRLVLLRYHAQLELLETRFPIGDTTVKVPFTWYDSFCPRQKLTQNAVAFERDAVMFLVGALESQAAVNCDRSTTDGLKGACNHFMAAAGAFATIQSSPTTGPRTVDMSNDGLSMLVNLMLAQAQACFYEKSIKDKMKDGIKSKLATQAVAFYVSALDFANASTTKSAIDRLWAVHIEFQVMCMKAAAQFWQAKASKEVALAKGSGYGEEITRLSTADALCAQAISHATEKRLPPSLPASVRQLKAIIVESLQNARKDNDTIYMETIPRLSDLPVLSAAAMVKPQLPEKEKVADLFEDLVPTWLRQKITEFDASAQSLVSASAAAVASQNEQARSHLAVLGLPAAVEAFEKGAGLPQTLWKRIEACQANGLTAPIGRILEENKRSKAMAEEQLRHIENLLRDEAQDDLDAKATYGAQWNRAPSANLNPGLYGDVDRYHKLLREAAQSDLAIASSLNKPELLMLGETQTELSAKIPQRDATAATVDTSILSNLMVTLGVLLQKRDEMQAELAAEAAVPVHVVATGADDAFSAKRSLLEQKRSLIEGTFSEQADLLSDITARNDLFKQGRQADPITRQREQALMDLQRAADLYEQLLGNATEGGAFYAELSQKLQMLEQTVTDHCAARDLEKREMELNLAHAPRPDALSDSDAQLARQLQQSVHVSGNDQVAADAAYAASLAGGAPQTFTPNAPPPSPPTYQPSYGNHHPANPYPPARGPTYNAPAPQYPGSSPYGQPPQYGNQQYGGPPPPSYPPQQSSSYAQPGYPSYPQQSQQPGYPQQRQGYPQQQQQQGYQAQPGYPGQYATPYGQSQQPGPYAPPYGNYQQQQQPPPNGRNHYV</sequence>
<dbReference type="OrthoDB" id="2141925at2759"/>
<comment type="subcellular location">
    <subcellularLocation>
        <location evidence="2">Cytoplasm</location>
    </subcellularLocation>
    <subcellularLocation>
        <location evidence="1">Endosome</location>
    </subcellularLocation>
</comment>
<evidence type="ECO:0000256" key="1">
    <source>
        <dbReference type="ARBA" id="ARBA00004177"/>
    </source>
</evidence>
<dbReference type="AlphaFoldDB" id="A0A067CUT6"/>
<name>A0A067CUT6_SAPPC</name>
<dbReference type="PANTHER" id="PTHR23030:SF30">
    <property type="entry name" value="TYROSINE-PROTEIN PHOSPHATASE NON-RECEPTOR TYPE 23"/>
    <property type="match status" value="1"/>
</dbReference>
<keyword evidence="4" id="KW-0967">Endosome</keyword>
<keyword evidence="3" id="KW-0963">Cytoplasm</keyword>
<dbReference type="RefSeq" id="XP_012195339.1">
    <property type="nucleotide sequence ID" value="XM_012339949.1"/>
</dbReference>
<dbReference type="SMART" id="SM01041">
    <property type="entry name" value="BRO1"/>
    <property type="match status" value="1"/>
</dbReference>
<dbReference type="OMA" id="VSHAEEM"/>
<proteinExistence type="predicted"/>
<evidence type="ECO:0000313" key="9">
    <source>
        <dbReference type="Proteomes" id="UP000030745"/>
    </source>
</evidence>
<dbReference type="Pfam" id="PF13949">
    <property type="entry name" value="ALIX_LYPXL_bnd"/>
    <property type="match status" value="1"/>
</dbReference>
<feature type="compositionally biased region" description="Pro residues" evidence="6">
    <location>
        <begin position="746"/>
        <end position="755"/>
    </location>
</feature>
<evidence type="ECO:0000256" key="2">
    <source>
        <dbReference type="ARBA" id="ARBA00004496"/>
    </source>
</evidence>
<keyword evidence="9" id="KW-1185">Reference proteome</keyword>
<dbReference type="GeneID" id="24142458"/>
<dbReference type="PANTHER" id="PTHR23030">
    <property type="entry name" value="PCD6 INTERACTING PROTEIN-RELATED"/>
    <property type="match status" value="1"/>
</dbReference>
<evidence type="ECO:0000256" key="5">
    <source>
        <dbReference type="SAM" id="Coils"/>
    </source>
</evidence>
<dbReference type="STRING" id="695850.A0A067CUT6"/>